<accession>A0AAV1JSF5</accession>
<proteinExistence type="predicted"/>
<keyword evidence="4" id="KW-0552">Olfaction</keyword>
<feature type="compositionally biased region" description="Polar residues" evidence="9">
    <location>
        <begin position="627"/>
        <end position="636"/>
    </location>
</feature>
<keyword evidence="5 10" id="KW-1133">Transmembrane helix</keyword>
<dbReference type="GO" id="GO:0005549">
    <property type="term" value="F:odorant binding"/>
    <property type="evidence" value="ECO:0007669"/>
    <property type="project" value="InterPro"/>
</dbReference>
<keyword evidence="7" id="KW-0675">Receptor</keyword>
<feature type="transmembrane region" description="Helical" evidence="10">
    <location>
        <begin position="133"/>
        <end position="153"/>
    </location>
</feature>
<keyword evidence="3 10" id="KW-0812">Transmembrane</keyword>
<name>A0AAV1JSF5_9NEOP</name>
<evidence type="ECO:0000313" key="12">
    <source>
        <dbReference type="Proteomes" id="UP001497472"/>
    </source>
</evidence>
<dbReference type="AlphaFoldDB" id="A0AAV1JSF5"/>
<evidence type="ECO:0000313" key="11">
    <source>
        <dbReference type="EMBL" id="CAK1552449.1"/>
    </source>
</evidence>
<keyword evidence="2" id="KW-0716">Sensory transduction</keyword>
<dbReference type="InterPro" id="IPR004117">
    <property type="entry name" value="7tm6_olfct_rcpt"/>
</dbReference>
<gene>
    <name evidence="11" type="ORF">LNINA_LOCUS11493</name>
</gene>
<reference evidence="11 12" key="1">
    <citation type="submission" date="2023-11" db="EMBL/GenBank/DDBJ databases">
        <authorList>
            <person name="Okamura Y."/>
        </authorList>
    </citation>
    <scope>NUCLEOTIDE SEQUENCE [LARGE SCALE GENOMIC DNA]</scope>
</reference>
<evidence type="ECO:0000256" key="7">
    <source>
        <dbReference type="ARBA" id="ARBA00023170"/>
    </source>
</evidence>
<feature type="transmembrane region" description="Helical" evidence="10">
    <location>
        <begin position="39"/>
        <end position="57"/>
    </location>
</feature>
<feature type="region of interest" description="Disordered" evidence="9">
    <location>
        <begin position="616"/>
        <end position="639"/>
    </location>
</feature>
<evidence type="ECO:0008006" key="13">
    <source>
        <dbReference type="Google" id="ProtNLM"/>
    </source>
</evidence>
<comment type="caution">
    <text evidence="11">The sequence shown here is derived from an EMBL/GenBank/DDBJ whole genome shotgun (WGS) entry which is preliminary data.</text>
</comment>
<keyword evidence="12" id="KW-1185">Reference proteome</keyword>
<evidence type="ECO:0000256" key="10">
    <source>
        <dbReference type="SAM" id="Phobius"/>
    </source>
</evidence>
<dbReference type="Proteomes" id="UP001497472">
    <property type="component" value="Unassembled WGS sequence"/>
</dbReference>
<sequence>MLKTFILSLEDPEKPLFGPNFWLLKKGGFILPQNTKAKIAYIILHELVTLFVITQYIELIVIRSDFNLVLTNLKISMLSIVCIVKSNAFLLSQEKWKEVINYVTDADIWERNTRDAIKGRIINKYTSHCRKLLNFYWTLVLITEVTVCGSPLIKYASSASYREELRNGTELFPHIFSSWMPFDKYHSPGSWITVVCHIFFCTLGALIMACFDTCILVILNFFGGKLDLLKERCKQIFDDGVTDDDILNRIKKIQEDHVLLMKYSRMFDSLLSPVMFFYVVICSLMLCVSAFELTSAQNTTQLLLTAEYLIFGVAQLFMFCWHSNDVLIKSSNVCIGPYESKWYNANQKQRKCILALAGQLRIVHVFRAGPFTDLTLNTFIAGKRELMIVPKNSTPQRGSSVKKQTVSASASSLQICQNFSLVPEPWLPFEGSSAMENPNSPERTPPIQYVRGSRAFRQFKNPPQPHMCIQDMIKDSTEKLFINVLGWQKIANPKQYSDPIPLYGGMQVHQALGPNSSRPPLLVFAVMVNPEILKANGKNASNPTDRDALVSLLCDFVEAMNPGLVLARNPIIMKDRDIAGELKDVWLAVQNKREREKGLNQDVMYKVYDIDGIGNEEVNEEEKNNQDYDGTSPNRQNQDKKFVKSSKQILMNAGQKSEFDSGMNNCQLTQNSTSKDNRCANTDSDTTYCTKYGQIVSSRENHNQINDIQQKITSSDTKPSSSFRKDWNSVHGKTSQNWDEFSKRSISVKADDAKKPKHKAKELNGKAHYDFFPVFDNKMNEAAIQETGSLKESISHEDNSNIILDPMQKLVLHSTDNQICDNKRARSFST</sequence>
<evidence type="ECO:0000256" key="8">
    <source>
        <dbReference type="ARBA" id="ARBA00023224"/>
    </source>
</evidence>
<dbReference type="EMBL" id="CAVLEF010000144">
    <property type="protein sequence ID" value="CAK1552449.1"/>
    <property type="molecule type" value="Genomic_DNA"/>
</dbReference>
<evidence type="ECO:0000256" key="6">
    <source>
        <dbReference type="ARBA" id="ARBA00023136"/>
    </source>
</evidence>
<feature type="transmembrane region" description="Helical" evidence="10">
    <location>
        <begin position="189"/>
        <end position="222"/>
    </location>
</feature>
<dbReference type="GO" id="GO:0004984">
    <property type="term" value="F:olfactory receptor activity"/>
    <property type="evidence" value="ECO:0007669"/>
    <property type="project" value="InterPro"/>
</dbReference>
<evidence type="ECO:0000256" key="9">
    <source>
        <dbReference type="SAM" id="MobiDB-lite"/>
    </source>
</evidence>
<dbReference type="GO" id="GO:0007165">
    <property type="term" value="P:signal transduction"/>
    <property type="evidence" value="ECO:0007669"/>
    <property type="project" value="UniProtKB-KW"/>
</dbReference>
<keyword evidence="8" id="KW-0807">Transducer</keyword>
<dbReference type="Pfam" id="PF02949">
    <property type="entry name" value="7tm_6"/>
    <property type="match status" value="1"/>
</dbReference>
<keyword evidence="6 10" id="KW-0472">Membrane</keyword>
<feature type="transmembrane region" description="Helical" evidence="10">
    <location>
        <begin position="270"/>
        <end position="291"/>
    </location>
</feature>
<organism evidence="11 12">
    <name type="scientific">Leptosia nina</name>
    <dbReference type="NCBI Taxonomy" id="320188"/>
    <lineage>
        <taxon>Eukaryota</taxon>
        <taxon>Metazoa</taxon>
        <taxon>Ecdysozoa</taxon>
        <taxon>Arthropoda</taxon>
        <taxon>Hexapoda</taxon>
        <taxon>Insecta</taxon>
        <taxon>Pterygota</taxon>
        <taxon>Neoptera</taxon>
        <taxon>Endopterygota</taxon>
        <taxon>Lepidoptera</taxon>
        <taxon>Glossata</taxon>
        <taxon>Ditrysia</taxon>
        <taxon>Papilionoidea</taxon>
        <taxon>Pieridae</taxon>
        <taxon>Pierinae</taxon>
        <taxon>Leptosia</taxon>
    </lineage>
</organism>
<dbReference type="PANTHER" id="PTHR21137:SF40">
    <property type="entry name" value="ODORANT RECEPTOR 56A"/>
    <property type="match status" value="1"/>
</dbReference>
<dbReference type="GO" id="GO:0005886">
    <property type="term" value="C:plasma membrane"/>
    <property type="evidence" value="ECO:0007669"/>
    <property type="project" value="TreeGrafter"/>
</dbReference>
<evidence type="ECO:0000256" key="3">
    <source>
        <dbReference type="ARBA" id="ARBA00022692"/>
    </source>
</evidence>
<comment type="subcellular location">
    <subcellularLocation>
        <location evidence="1">Membrane</location>
        <topology evidence="1">Multi-pass membrane protein</topology>
    </subcellularLocation>
</comment>
<evidence type="ECO:0000256" key="2">
    <source>
        <dbReference type="ARBA" id="ARBA00022606"/>
    </source>
</evidence>
<evidence type="ECO:0000256" key="4">
    <source>
        <dbReference type="ARBA" id="ARBA00022725"/>
    </source>
</evidence>
<evidence type="ECO:0000256" key="1">
    <source>
        <dbReference type="ARBA" id="ARBA00004141"/>
    </source>
</evidence>
<dbReference type="PANTHER" id="PTHR21137">
    <property type="entry name" value="ODORANT RECEPTOR"/>
    <property type="match status" value="1"/>
</dbReference>
<protein>
    <recommendedName>
        <fullName evidence="13">Odorant receptor</fullName>
    </recommendedName>
</protein>
<evidence type="ECO:0000256" key="5">
    <source>
        <dbReference type="ARBA" id="ARBA00022989"/>
    </source>
</evidence>